<proteinExistence type="inferred from homology"/>
<dbReference type="InterPro" id="IPR014748">
    <property type="entry name" value="Enoyl-CoA_hydra_C"/>
</dbReference>
<dbReference type="InterPro" id="IPR001753">
    <property type="entry name" value="Enoyl-CoA_hydra/iso"/>
</dbReference>
<reference evidence="4" key="1">
    <citation type="submission" date="2020-10" db="EMBL/GenBank/DDBJ databases">
        <authorList>
            <person name="Gilroy R."/>
        </authorList>
    </citation>
    <scope>NUCLEOTIDE SEQUENCE</scope>
    <source>
        <strain evidence="4">ChiHecec3B27-6122</strain>
    </source>
</reference>
<evidence type="ECO:0000313" key="4">
    <source>
        <dbReference type="EMBL" id="HIS96719.1"/>
    </source>
</evidence>
<evidence type="ECO:0000256" key="2">
    <source>
        <dbReference type="RuleBase" id="RU003707"/>
    </source>
</evidence>
<dbReference type="Gene3D" id="1.10.12.10">
    <property type="entry name" value="Lyase 2-enoyl-coa Hydratase, Chain A, domain 2"/>
    <property type="match status" value="1"/>
</dbReference>
<evidence type="ECO:0000256" key="1">
    <source>
        <dbReference type="ARBA" id="ARBA00005254"/>
    </source>
</evidence>
<dbReference type="PANTHER" id="PTHR43802:SF1">
    <property type="entry name" value="IP11341P-RELATED"/>
    <property type="match status" value="1"/>
</dbReference>
<dbReference type="CDD" id="cd06558">
    <property type="entry name" value="crotonase-like"/>
    <property type="match status" value="1"/>
</dbReference>
<gene>
    <name evidence="4" type="ORF">IAD42_01955</name>
</gene>
<dbReference type="GO" id="GO:0003824">
    <property type="term" value="F:catalytic activity"/>
    <property type="evidence" value="ECO:0007669"/>
    <property type="project" value="InterPro"/>
</dbReference>
<comment type="similarity">
    <text evidence="1 2">Belongs to the enoyl-CoA hydratase/isomerase family.</text>
</comment>
<accession>A0A9D1G4T9</accession>
<sequence>MPEYKTMYVETKDHIAAVTFNRPEIANALDDDMAADLLALWPNLSEDSDVRAIVVTGAGKNFCAGGNITMFRERLDRKEYLTYDSVVKGGQIPILMRKCRKPIIAMVNGAAVGAGAAFALGADFRVMTPKSRFGMGFIGMGLCGDSGANYNLIKVVGPAKALELMMLGDIIKGDKAYELGIATVLSEEGKLEEDTYKLAARLAAGPTFAYGCQKELVYKYAYENFAAYIEGEGDTMPACFKSADFDEAVNSFIEKRAPVFSGK</sequence>
<dbReference type="Pfam" id="PF00378">
    <property type="entry name" value="ECH_1"/>
    <property type="match status" value="1"/>
</dbReference>
<protein>
    <submittedName>
        <fullName evidence="4">Enoyl-CoA hydratase/isomerase family protein</fullName>
    </submittedName>
</protein>
<keyword evidence="3" id="KW-1133">Transmembrane helix</keyword>
<dbReference type="EMBL" id="DVJS01000043">
    <property type="protein sequence ID" value="HIS96719.1"/>
    <property type="molecule type" value="Genomic_DNA"/>
</dbReference>
<dbReference type="InterPro" id="IPR029045">
    <property type="entry name" value="ClpP/crotonase-like_dom_sf"/>
</dbReference>
<dbReference type="SUPFAM" id="SSF52096">
    <property type="entry name" value="ClpP/crotonase"/>
    <property type="match status" value="1"/>
</dbReference>
<reference evidence="4" key="2">
    <citation type="journal article" date="2021" name="PeerJ">
        <title>Extensive microbial diversity within the chicken gut microbiome revealed by metagenomics and culture.</title>
        <authorList>
            <person name="Gilroy R."/>
            <person name="Ravi A."/>
            <person name="Getino M."/>
            <person name="Pursley I."/>
            <person name="Horton D.L."/>
            <person name="Alikhan N.F."/>
            <person name="Baker D."/>
            <person name="Gharbi K."/>
            <person name="Hall N."/>
            <person name="Watson M."/>
            <person name="Adriaenssens E.M."/>
            <person name="Foster-Nyarko E."/>
            <person name="Jarju S."/>
            <person name="Secka A."/>
            <person name="Antonio M."/>
            <person name="Oren A."/>
            <person name="Chaudhuri R.R."/>
            <person name="La Ragione R."/>
            <person name="Hildebrand F."/>
            <person name="Pallen M.J."/>
        </authorList>
    </citation>
    <scope>NUCLEOTIDE SEQUENCE</scope>
    <source>
        <strain evidence="4">ChiHecec3B27-6122</strain>
    </source>
</reference>
<keyword evidence="3" id="KW-0472">Membrane</keyword>
<keyword evidence="3" id="KW-0812">Transmembrane</keyword>
<dbReference type="InterPro" id="IPR018376">
    <property type="entry name" value="Enoyl-CoA_hyd/isom_CS"/>
</dbReference>
<feature type="transmembrane region" description="Helical" evidence="3">
    <location>
        <begin position="103"/>
        <end position="122"/>
    </location>
</feature>
<dbReference type="AlphaFoldDB" id="A0A9D1G4T9"/>
<evidence type="ECO:0000256" key="3">
    <source>
        <dbReference type="SAM" id="Phobius"/>
    </source>
</evidence>
<name>A0A9D1G4T9_9FIRM</name>
<dbReference type="PANTHER" id="PTHR43802">
    <property type="entry name" value="ENOYL-COA HYDRATASE"/>
    <property type="match status" value="1"/>
</dbReference>
<organism evidence="4 5">
    <name type="scientific">Candidatus Scatomorpha pullistercoris</name>
    <dbReference type="NCBI Taxonomy" id="2840929"/>
    <lineage>
        <taxon>Bacteria</taxon>
        <taxon>Bacillati</taxon>
        <taxon>Bacillota</taxon>
        <taxon>Clostridia</taxon>
        <taxon>Eubacteriales</taxon>
        <taxon>Candidatus Scatomorpha</taxon>
    </lineage>
</organism>
<dbReference type="Gene3D" id="3.90.226.10">
    <property type="entry name" value="2-enoyl-CoA Hydratase, Chain A, domain 1"/>
    <property type="match status" value="1"/>
</dbReference>
<evidence type="ECO:0000313" key="5">
    <source>
        <dbReference type="Proteomes" id="UP000886876"/>
    </source>
</evidence>
<dbReference type="Proteomes" id="UP000886876">
    <property type="component" value="Unassembled WGS sequence"/>
</dbReference>
<dbReference type="PROSITE" id="PS00166">
    <property type="entry name" value="ENOYL_COA_HYDRATASE"/>
    <property type="match status" value="1"/>
</dbReference>
<comment type="caution">
    <text evidence="4">The sequence shown here is derived from an EMBL/GenBank/DDBJ whole genome shotgun (WGS) entry which is preliminary data.</text>
</comment>